<feature type="domain" description="Fibronectin type-III" evidence="3">
    <location>
        <begin position="814"/>
        <end position="911"/>
    </location>
</feature>
<organism evidence="4">
    <name type="scientific">Timema bartmani</name>
    <dbReference type="NCBI Taxonomy" id="61472"/>
    <lineage>
        <taxon>Eukaryota</taxon>
        <taxon>Metazoa</taxon>
        <taxon>Ecdysozoa</taxon>
        <taxon>Arthropoda</taxon>
        <taxon>Hexapoda</taxon>
        <taxon>Insecta</taxon>
        <taxon>Pterygota</taxon>
        <taxon>Neoptera</taxon>
        <taxon>Polyneoptera</taxon>
        <taxon>Phasmatodea</taxon>
        <taxon>Timematodea</taxon>
        <taxon>Timematoidea</taxon>
        <taxon>Timematidae</taxon>
        <taxon>Timema</taxon>
    </lineage>
</organism>
<reference evidence="4" key="1">
    <citation type="submission" date="2020-11" db="EMBL/GenBank/DDBJ databases">
        <authorList>
            <person name="Tran Van P."/>
        </authorList>
    </citation>
    <scope>NUCLEOTIDE SEQUENCE</scope>
</reference>
<dbReference type="PROSITE" id="PS50853">
    <property type="entry name" value="FN3"/>
    <property type="match status" value="6"/>
</dbReference>
<dbReference type="CDD" id="cd00063">
    <property type="entry name" value="FN3"/>
    <property type="match status" value="7"/>
</dbReference>
<keyword evidence="1" id="KW-0677">Repeat</keyword>
<feature type="region of interest" description="Disordered" evidence="2">
    <location>
        <begin position="802"/>
        <end position="823"/>
    </location>
</feature>
<feature type="domain" description="Fibronectin type-III" evidence="3">
    <location>
        <begin position="257"/>
        <end position="348"/>
    </location>
</feature>
<feature type="domain" description="Fibronectin type-III" evidence="3">
    <location>
        <begin position="349"/>
        <end position="445"/>
    </location>
</feature>
<dbReference type="InterPro" id="IPR036116">
    <property type="entry name" value="FN3_sf"/>
</dbReference>
<dbReference type="InterPro" id="IPR013783">
    <property type="entry name" value="Ig-like_fold"/>
</dbReference>
<dbReference type="Pfam" id="PF00041">
    <property type="entry name" value="fn3"/>
    <property type="match status" value="1"/>
</dbReference>
<dbReference type="EMBL" id="OD565777">
    <property type="protein sequence ID" value="CAD7442585.1"/>
    <property type="molecule type" value="Genomic_DNA"/>
</dbReference>
<dbReference type="PANTHER" id="PTHR46708:SF2">
    <property type="entry name" value="FIBRONECTIN TYPE-III DOMAIN-CONTAINING PROTEIN"/>
    <property type="match status" value="1"/>
</dbReference>
<dbReference type="Gene3D" id="2.60.40.10">
    <property type="entry name" value="Immunoglobulins"/>
    <property type="match status" value="7"/>
</dbReference>
<feature type="domain" description="Fibronectin type-III" evidence="3">
    <location>
        <begin position="628"/>
        <end position="721"/>
    </location>
</feature>
<name>A0A7R9EWB3_9NEOP</name>
<evidence type="ECO:0000256" key="2">
    <source>
        <dbReference type="SAM" id="MobiDB-lite"/>
    </source>
</evidence>
<gene>
    <name evidence="4" type="ORF">TBIB3V08_LOCUS5013</name>
</gene>
<protein>
    <recommendedName>
        <fullName evidence="3">Fibronectin type-III domain-containing protein</fullName>
    </recommendedName>
</protein>
<dbReference type="InterPro" id="IPR003961">
    <property type="entry name" value="FN3_dom"/>
</dbReference>
<dbReference type="InterPro" id="IPR050991">
    <property type="entry name" value="ECM_Regulatory_Proteins"/>
</dbReference>
<sequence length="1241" mass="138836">MKRLVIVQNDFWKCLVLFPVIQTISKCAARAVCCLSKHQQQKGKAINHYQQYCPVHNFPELSVTTPKLNLKAVNATKDSLTVTWDVTSSPASRFQVCWGIKLLGEFPEDCANATELPGEHVIKELSPCQWYTVSVEARDENSDPLVTEEIVYFTDGGNSEPPGVSESLQLGIRSNEIGALWKERGEHNGTCIYSFTLCWKKIDGLEEGCRVSLTNQELIIIKDLEYCTNYTVTTYTSSIEGLKSTNKTWHQFTGPGEIENLTLTSLGPDSIAVKWEPPTKGWSCSRLVNIISYTENQNIQNVTVSLNETEYVFHNLESCNNQHFFIRVISEDGDTSRPIMRDGYTAANAPGQVEDFKVFETKSHGLHVTWSPPSENEQCLFKYSVCWRETGKTQQRCERQGLGLYPKHSIYGLQSCTEYIVTVASMGSTKIIGNTTGLTVFTGPEPVTALKVDNVDTRSVTVSWESPTCAQQFSVCWGAWQDKGGHSCTSVTNTSYTVSGLEPGNNYTIIVAALGNTGAQSDVRIVTASVAKEPPKELVVKNYTGDSVTVVWSVSLDQPTTELARVCWKLSNDYGDGTCSNTAFSGQEYTISDLEPCHWYRFTIFTPGDEEKEYASVEQFTDDFNNEQPRGVKNLSTAYLDYNSFRVKWDNINGSCASHLLVCWEQSQVKGNGCQLIQSYRTSFSKGDLNVCTNVTVSVSAVSVDGLSSGNESITITTAPGRVQNLTSWVVELGSIGLKWDPPLPGEDCVSHYIVGTENERFHVKSTNVTEGKLEHILSNLTHCKVQLLFIQAANQQNAVSERSYKRNTSGAEAPGEVTEPKVAQTGSHSLHLEWKRPLELFDCLVMYSVCWKETNGTDSACAEQKLEQYPKHNLYGLKSCTEYTVTLATLGVGKLHDNDTTLTQFTEPLKELVVKNYTRDSVTVVWSVSLDQPTTELARVCWKLANDYGDGTCSDTSFSGQEYTISDLEPCHWYRFTIFTPGDEEKAYTSVEQFTDNFNTQPPPNASRPFSKHSTEYHEGSVWGHQRSIPRVTGLVYLDELLFFSMNWFSLLRIDGLITELCFTINRTKSILEPIKSLVYLGFNINFKTKTLTLTEEAKRKATLYARHIVRASDKDIERIAGYVAWIALNLQWPGYIFDYIGNQHNLNGGGHYGYVLEESRMEPTSHQNMGGEHGGLTGKSLVFNNTKLVLLQLWAMNLSRSTQLDVFWIAIEFNPSDVASLREDPDIIGIMREFEVSDV</sequence>
<evidence type="ECO:0000259" key="3">
    <source>
        <dbReference type="PROSITE" id="PS50853"/>
    </source>
</evidence>
<feature type="domain" description="Fibronectin type-III" evidence="3">
    <location>
        <begin position="446"/>
        <end position="534"/>
    </location>
</feature>
<evidence type="ECO:0000256" key="1">
    <source>
        <dbReference type="ARBA" id="ARBA00022737"/>
    </source>
</evidence>
<evidence type="ECO:0000313" key="4">
    <source>
        <dbReference type="EMBL" id="CAD7442585.1"/>
    </source>
</evidence>
<dbReference type="SMART" id="SM00060">
    <property type="entry name" value="FN3"/>
    <property type="match status" value="9"/>
</dbReference>
<dbReference type="AlphaFoldDB" id="A0A7R9EWB3"/>
<feature type="compositionally biased region" description="Polar residues" evidence="2">
    <location>
        <begin position="802"/>
        <end position="811"/>
    </location>
</feature>
<accession>A0A7R9EWB3</accession>
<proteinExistence type="predicted"/>
<feature type="domain" description="Fibronectin type-III" evidence="3">
    <location>
        <begin position="66"/>
        <end position="157"/>
    </location>
</feature>
<dbReference type="PANTHER" id="PTHR46708">
    <property type="entry name" value="TENASCIN"/>
    <property type="match status" value="1"/>
</dbReference>
<dbReference type="SUPFAM" id="SSF49265">
    <property type="entry name" value="Fibronectin type III"/>
    <property type="match status" value="6"/>
</dbReference>